<organism evidence="2 3">
    <name type="scientific">Puccinia striiformis</name>
    <dbReference type="NCBI Taxonomy" id="27350"/>
    <lineage>
        <taxon>Eukaryota</taxon>
        <taxon>Fungi</taxon>
        <taxon>Dikarya</taxon>
        <taxon>Basidiomycota</taxon>
        <taxon>Pucciniomycotina</taxon>
        <taxon>Pucciniomycetes</taxon>
        <taxon>Pucciniales</taxon>
        <taxon>Pucciniaceae</taxon>
        <taxon>Puccinia</taxon>
    </lineage>
</organism>
<protein>
    <submittedName>
        <fullName evidence="2">Uncharacterized protein</fullName>
    </submittedName>
</protein>
<feature type="region of interest" description="Disordered" evidence="1">
    <location>
        <begin position="29"/>
        <end position="80"/>
    </location>
</feature>
<accession>A0A2S4VW03</accession>
<feature type="compositionally biased region" description="Polar residues" evidence="1">
    <location>
        <begin position="57"/>
        <end position="70"/>
    </location>
</feature>
<dbReference type="VEuPathDB" id="FungiDB:PSHT_15345"/>
<dbReference type="EMBL" id="PKSL01000023">
    <property type="protein sequence ID" value="POW13680.1"/>
    <property type="molecule type" value="Genomic_DNA"/>
</dbReference>
<dbReference type="VEuPathDB" id="FungiDB:PSTT_03523"/>
<comment type="caution">
    <text evidence="2">The sequence shown here is derived from an EMBL/GenBank/DDBJ whole genome shotgun (WGS) entry which is preliminary data.</text>
</comment>
<gene>
    <name evidence="2" type="ORF">PSTT_03523</name>
</gene>
<name>A0A2S4VW03_9BASI</name>
<keyword evidence="3" id="KW-1185">Reference proteome</keyword>
<sequence length="80" mass="8990">MTPDQRLYLDEHPQFWLVDKRKNNTINLDDKHESFEDPTGSPIADTTFPGEVLMGGTTPTGRGNMQTDASSRFGRSHVPE</sequence>
<evidence type="ECO:0000256" key="1">
    <source>
        <dbReference type="SAM" id="MobiDB-lite"/>
    </source>
</evidence>
<dbReference type="AlphaFoldDB" id="A0A2S4VW03"/>
<proteinExistence type="predicted"/>
<evidence type="ECO:0000313" key="3">
    <source>
        <dbReference type="Proteomes" id="UP000239156"/>
    </source>
</evidence>
<reference evidence="2" key="1">
    <citation type="submission" date="2017-12" db="EMBL/GenBank/DDBJ databases">
        <title>Gene loss provides genomic basis for host adaptation in cereal stripe rust fungi.</title>
        <authorList>
            <person name="Xia C."/>
        </authorList>
    </citation>
    <scope>NUCLEOTIDE SEQUENCE [LARGE SCALE GENOMIC DNA]</scope>
    <source>
        <strain evidence="2">93-210</strain>
    </source>
</reference>
<dbReference type="Proteomes" id="UP000239156">
    <property type="component" value="Unassembled WGS sequence"/>
</dbReference>
<evidence type="ECO:0000313" key="2">
    <source>
        <dbReference type="EMBL" id="POW13680.1"/>
    </source>
</evidence>